<gene>
    <name evidence="1" type="ORF">ACCO45_010751</name>
</gene>
<accession>A0ACC4DGL9</accession>
<dbReference type="Proteomes" id="UP001638806">
    <property type="component" value="Unassembled WGS sequence"/>
</dbReference>
<evidence type="ECO:0000313" key="1">
    <source>
        <dbReference type="EMBL" id="KAL3955188.1"/>
    </source>
</evidence>
<sequence length="982" mass="108993">MGTPHMVSLQEKSQLAATDLLCGTEYLVISSLQPSLVLAEPGVVARNLAPSGVHGGYRQVSMFALSSRSYSRTSESTPKNDEVWRHVPAAAGALQSSHPSQNGRQNNHAHGPAKRSQHPGLNFDKTQLGVTSNSTDRSNAVRRNSTVAITGIFGMRKTLQPLRRQHHSALFALETTIRTTHGLRISFDRGAAALAHSRAAPIASTARPICHQPSYQDAGSRSRESPSHRGTSAQPSAWQADGRLGQGSSRGNEGPITDAANIASTGDAKTRLPDPGEVHPADVEPREAKLALLRLDLSHNGVWSEFESIRDQGLLNLIAKSDADALRDEVLSAALLDDKRIAALVNVAQQLYLEKGFQWPDLYMKLIHSFLDQGRYDDAVRWHLQLASILPPETEVFGALLSSFVIDRTPQMQSTLTTIYVFSTERQLYDFIIPALFASGQSKLARTWRKKLILFKDFPVSTSKSRQFLRFLARYYPSIELTVEEVAAAGLDSSGRHAVAVEAAESAANADHDHRSGHYSDALVARWFASTWTSVEFAINLVHRLGLKVVGPRSLQSLALREANAKDVADRIAQTERLGIEISPQAYCRALVCFARQGEDDLLSDLLSCDIHPDEFDDLETRQLLMAAAVREGNWRRERLFQRIEWAIETGPSSRRLNSLLRSEFCKRRMGQTRLVLDRMEALRVRMAQTNATQLLERTFVGLSLHPPERARQRQFNDPVNPTSPLNRAIDITRRIACHDVAIPIQYWRVLLYNLGRTGRFEELEQLCLEITQLYLPPYGGLIPVHEKDLPAAAMGEGAFASKRLSGPHTLRSGSETVRGTATARKTPLNDASGRDSVESLFIRQVENMERLDRNLSPTSAWTNGPTNDVTDDHIEMKPKESFSDWICRRRQGQSSKAESSSTDNDGKEDIPADLPFSHREHPVQLIFDAQLQRAIVRWGFDHTLAGRPNAPSLLDIECPGTVDFDVACGVHLLALLRDQGF</sequence>
<proteinExistence type="predicted"/>
<reference evidence="1" key="1">
    <citation type="submission" date="2024-12" db="EMBL/GenBank/DDBJ databases">
        <title>Comparative genomics and development of molecular markers within Purpureocillium lilacinum and among Purpureocillium species.</title>
        <authorList>
            <person name="Yeh Z.-Y."/>
            <person name="Ni N.-T."/>
            <person name="Lo P.-H."/>
            <person name="Mushyakhwo K."/>
            <person name="Lin C.-F."/>
            <person name="Nai Y.-S."/>
        </authorList>
    </citation>
    <scope>NUCLEOTIDE SEQUENCE</scope>
    <source>
        <strain evidence="1">NCHU-NPUST-175</strain>
    </source>
</reference>
<dbReference type="EMBL" id="JBGNUJ010000010">
    <property type="protein sequence ID" value="KAL3955188.1"/>
    <property type="molecule type" value="Genomic_DNA"/>
</dbReference>
<evidence type="ECO:0000313" key="2">
    <source>
        <dbReference type="Proteomes" id="UP001638806"/>
    </source>
</evidence>
<name>A0ACC4DGL9_PURLI</name>
<protein>
    <submittedName>
        <fullName evidence="1">Uncharacterized protein</fullName>
    </submittedName>
</protein>
<keyword evidence="2" id="KW-1185">Reference proteome</keyword>
<comment type="caution">
    <text evidence="1">The sequence shown here is derived from an EMBL/GenBank/DDBJ whole genome shotgun (WGS) entry which is preliminary data.</text>
</comment>
<organism evidence="1 2">
    <name type="scientific">Purpureocillium lilacinum</name>
    <name type="common">Paecilomyces lilacinus</name>
    <dbReference type="NCBI Taxonomy" id="33203"/>
    <lineage>
        <taxon>Eukaryota</taxon>
        <taxon>Fungi</taxon>
        <taxon>Dikarya</taxon>
        <taxon>Ascomycota</taxon>
        <taxon>Pezizomycotina</taxon>
        <taxon>Sordariomycetes</taxon>
        <taxon>Hypocreomycetidae</taxon>
        <taxon>Hypocreales</taxon>
        <taxon>Ophiocordycipitaceae</taxon>
        <taxon>Purpureocillium</taxon>
    </lineage>
</organism>